<dbReference type="Gene3D" id="3.40.50.720">
    <property type="entry name" value="NAD(P)-binding Rossmann-like Domain"/>
    <property type="match status" value="1"/>
</dbReference>
<dbReference type="OrthoDB" id="10000533at2759"/>
<feature type="domain" description="NmrA-like" evidence="4">
    <location>
        <begin position="4"/>
        <end position="109"/>
    </location>
</feature>
<dbReference type="InterPro" id="IPR051609">
    <property type="entry name" value="NmrA/Isoflavone_reductase-like"/>
</dbReference>
<dbReference type="InterPro" id="IPR036291">
    <property type="entry name" value="NAD(P)-bd_dom_sf"/>
</dbReference>
<evidence type="ECO:0000256" key="2">
    <source>
        <dbReference type="ARBA" id="ARBA00022857"/>
    </source>
</evidence>
<sequence>MVNVAIAGGNGSIGRTIVEVLNTHPHRDVLVLTRNNHKNPGDTEARVLQADYEDVDSMKGLLEMHGIHTPISTISIDGDSEDAAQLNLIKAAAKSSTTKRLAPSEWSDKFTFTYDDLPTIKQFKVSELPARRELYPFFPKTFMQHLLAVLGQWTVTGLFDLPYRKSLNSRFPNIKTTKAADMLESASKGR</sequence>
<evidence type="ECO:0000259" key="4">
    <source>
        <dbReference type="Pfam" id="PF05368"/>
    </source>
</evidence>
<keyword evidence="2" id="KW-0521">NADP</keyword>
<dbReference type="InterPro" id="IPR008030">
    <property type="entry name" value="NmrA-like"/>
</dbReference>
<protein>
    <submittedName>
        <fullName evidence="5">Nmra-like family protein</fullName>
    </submittedName>
</protein>
<dbReference type="EMBL" id="WWBZ02000013">
    <property type="protein sequence ID" value="KAF4310731.1"/>
    <property type="molecule type" value="Genomic_DNA"/>
</dbReference>
<dbReference type="AlphaFoldDB" id="A0A8H4J038"/>
<name>A0A8H4J038_9PEZI</name>
<organism evidence="5 6">
    <name type="scientific">Botryosphaeria dothidea</name>
    <dbReference type="NCBI Taxonomy" id="55169"/>
    <lineage>
        <taxon>Eukaryota</taxon>
        <taxon>Fungi</taxon>
        <taxon>Dikarya</taxon>
        <taxon>Ascomycota</taxon>
        <taxon>Pezizomycotina</taxon>
        <taxon>Dothideomycetes</taxon>
        <taxon>Dothideomycetes incertae sedis</taxon>
        <taxon>Botryosphaeriales</taxon>
        <taxon>Botryosphaeriaceae</taxon>
        <taxon>Botryosphaeria</taxon>
    </lineage>
</organism>
<dbReference type="GO" id="GO:0016491">
    <property type="term" value="F:oxidoreductase activity"/>
    <property type="evidence" value="ECO:0007669"/>
    <property type="project" value="UniProtKB-KW"/>
</dbReference>
<comment type="similarity">
    <text evidence="1">Belongs to the NmrA-type oxidoreductase family. Isoflavone reductase subfamily.</text>
</comment>
<reference evidence="5" key="1">
    <citation type="submission" date="2020-04" db="EMBL/GenBank/DDBJ databases">
        <title>Genome Assembly and Annotation of Botryosphaeria dothidea sdau 11-99, a Latent Pathogen of Apple Fruit Ring Rot in China.</title>
        <authorList>
            <person name="Yu C."/>
            <person name="Diao Y."/>
            <person name="Lu Q."/>
            <person name="Zhao J."/>
            <person name="Cui S."/>
            <person name="Peng C."/>
            <person name="He B."/>
            <person name="Liu H."/>
        </authorList>
    </citation>
    <scope>NUCLEOTIDE SEQUENCE [LARGE SCALE GENOMIC DNA]</scope>
    <source>
        <strain evidence="5">Sdau11-99</strain>
    </source>
</reference>
<dbReference type="SUPFAM" id="SSF51735">
    <property type="entry name" value="NAD(P)-binding Rossmann-fold domains"/>
    <property type="match status" value="1"/>
</dbReference>
<evidence type="ECO:0000256" key="1">
    <source>
        <dbReference type="ARBA" id="ARBA00005725"/>
    </source>
</evidence>
<keyword evidence="3" id="KW-0560">Oxidoreductase</keyword>
<evidence type="ECO:0000313" key="6">
    <source>
        <dbReference type="Proteomes" id="UP000572817"/>
    </source>
</evidence>
<gene>
    <name evidence="5" type="ORF">GTA08_BOTSDO13795</name>
</gene>
<proteinExistence type="inferred from homology"/>
<dbReference type="PANTHER" id="PTHR47706:SF4">
    <property type="entry name" value="NMRA-LIKE DOMAIN-CONTAINING PROTEIN"/>
    <property type="match status" value="1"/>
</dbReference>
<evidence type="ECO:0000313" key="5">
    <source>
        <dbReference type="EMBL" id="KAF4310731.1"/>
    </source>
</evidence>
<dbReference type="Pfam" id="PF05368">
    <property type="entry name" value="NmrA"/>
    <property type="match status" value="1"/>
</dbReference>
<evidence type="ECO:0000256" key="3">
    <source>
        <dbReference type="ARBA" id="ARBA00023002"/>
    </source>
</evidence>
<keyword evidence="6" id="KW-1185">Reference proteome</keyword>
<dbReference type="Proteomes" id="UP000572817">
    <property type="component" value="Unassembled WGS sequence"/>
</dbReference>
<accession>A0A8H4J038</accession>
<dbReference type="PANTHER" id="PTHR47706">
    <property type="entry name" value="NMRA-LIKE FAMILY PROTEIN"/>
    <property type="match status" value="1"/>
</dbReference>
<comment type="caution">
    <text evidence="5">The sequence shown here is derived from an EMBL/GenBank/DDBJ whole genome shotgun (WGS) entry which is preliminary data.</text>
</comment>